<evidence type="ECO:0008006" key="5">
    <source>
        <dbReference type="Google" id="ProtNLM"/>
    </source>
</evidence>
<name>A0A7R9QVP7_9ACAR</name>
<accession>A0A7R9QVP7</accession>
<gene>
    <name evidence="3" type="ORF">ONB1V03_LOCUS16753</name>
</gene>
<proteinExistence type="inferred from homology"/>
<feature type="non-terminal residue" evidence="3">
    <location>
        <position position="1"/>
    </location>
</feature>
<evidence type="ECO:0000256" key="1">
    <source>
        <dbReference type="ARBA" id="ARBA00009941"/>
    </source>
</evidence>
<dbReference type="OrthoDB" id="9995590at2759"/>
<evidence type="ECO:0000313" key="3">
    <source>
        <dbReference type="EMBL" id="CAD7660183.1"/>
    </source>
</evidence>
<dbReference type="GO" id="GO:0006624">
    <property type="term" value="P:vacuolar protein processing"/>
    <property type="evidence" value="ECO:0007669"/>
    <property type="project" value="TreeGrafter"/>
</dbReference>
<dbReference type="GO" id="GO:0051603">
    <property type="term" value="P:proteolysis involved in protein catabolic process"/>
    <property type="evidence" value="ECO:0007669"/>
    <property type="project" value="TreeGrafter"/>
</dbReference>
<feature type="chain" id="PRO_5036403854" description="Legumain" evidence="2">
    <location>
        <begin position="20"/>
        <end position="130"/>
    </location>
</feature>
<dbReference type="PRINTS" id="PR00776">
    <property type="entry name" value="HEMOGLOBNASE"/>
</dbReference>
<dbReference type="GO" id="GO:0005773">
    <property type="term" value="C:vacuole"/>
    <property type="evidence" value="ECO:0007669"/>
    <property type="project" value="GOC"/>
</dbReference>
<dbReference type="PANTHER" id="PTHR12000">
    <property type="entry name" value="HEMOGLOBINASE FAMILY MEMBER"/>
    <property type="match status" value="1"/>
</dbReference>
<dbReference type="PANTHER" id="PTHR12000:SF42">
    <property type="entry name" value="LEGUMAIN"/>
    <property type="match status" value="1"/>
</dbReference>
<dbReference type="EMBL" id="OC934333">
    <property type="protein sequence ID" value="CAD7660183.1"/>
    <property type="molecule type" value="Genomic_DNA"/>
</dbReference>
<dbReference type="Pfam" id="PF01650">
    <property type="entry name" value="Peptidase_C13"/>
    <property type="match status" value="1"/>
</dbReference>
<dbReference type="Proteomes" id="UP000728032">
    <property type="component" value="Unassembled WGS sequence"/>
</dbReference>
<feature type="signal peptide" evidence="2">
    <location>
        <begin position="1"/>
        <end position="19"/>
    </location>
</feature>
<keyword evidence="4" id="KW-1185">Reference proteome</keyword>
<keyword evidence="2" id="KW-0732">Signal</keyword>
<evidence type="ECO:0000313" key="4">
    <source>
        <dbReference type="Proteomes" id="UP000728032"/>
    </source>
</evidence>
<protein>
    <recommendedName>
        <fullName evidence="5">Legumain</fullName>
    </recommendedName>
</protein>
<dbReference type="AlphaFoldDB" id="A0A7R9QVP7"/>
<dbReference type="EMBL" id="CAJPVJ010019508">
    <property type="protein sequence ID" value="CAG2177321.1"/>
    <property type="molecule type" value="Genomic_DNA"/>
</dbReference>
<reference evidence="3" key="1">
    <citation type="submission" date="2020-11" db="EMBL/GenBank/DDBJ databases">
        <authorList>
            <person name="Tran Van P."/>
        </authorList>
    </citation>
    <scope>NUCLEOTIDE SEQUENCE</scope>
</reference>
<sequence length="130" mass="14714">MFTLLNRWVVLCAGSTTNASWINYGDQGDVYRAYHLARDNGIPDDHIIVMHYDDVAYNKKNPTPGIVINEINGTDVYHGVPKDYTGDDVNPINFMAVLRGDRTLERNHKKVVKSGPNDHIFVYFNDHGGH</sequence>
<dbReference type="Gene3D" id="3.40.50.1460">
    <property type="match status" value="1"/>
</dbReference>
<evidence type="ECO:0000256" key="2">
    <source>
        <dbReference type="SAM" id="SignalP"/>
    </source>
</evidence>
<comment type="similarity">
    <text evidence="1">Belongs to the peptidase C13 family.</text>
</comment>
<dbReference type="GO" id="GO:0004197">
    <property type="term" value="F:cysteine-type endopeptidase activity"/>
    <property type="evidence" value="ECO:0007669"/>
    <property type="project" value="TreeGrafter"/>
</dbReference>
<organism evidence="3">
    <name type="scientific">Oppiella nova</name>
    <dbReference type="NCBI Taxonomy" id="334625"/>
    <lineage>
        <taxon>Eukaryota</taxon>
        <taxon>Metazoa</taxon>
        <taxon>Ecdysozoa</taxon>
        <taxon>Arthropoda</taxon>
        <taxon>Chelicerata</taxon>
        <taxon>Arachnida</taxon>
        <taxon>Acari</taxon>
        <taxon>Acariformes</taxon>
        <taxon>Sarcoptiformes</taxon>
        <taxon>Oribatida</taxon>
        <taxon>Brachypylina</taxon>
        <taxon>Oppioidea</taxon>
        <taxon>Oppiidae</taxon>
        <taxon>Oppiella</taxon>
    </lineage>
</organism>
<dbReference type="InterPro" id="IPR001096">
    <property type="entry name" value="Peptidase_C13"/>
</dbReference>